<feature type="signal peptide" evidence="1">
    <location>
        <begin position="1"/>
        <end position="20"/>
    </location>
</feature>
<reference evidence="2 3" key="1">
    <citation type="submission" date="2019-07" db="EMBL/GenBank/DDBJ databases">
        <title>Novel species of Flavobacterium.</title>
        <authorList>
            <person name="Liu Q."/>
            <person name="Xin Y.-H."/>
        </authorList>
    </citation>
    <scope>NUCLEOTIDE SEQUENCE [LARGE SCALE GENOMIC DNA]</scope>
    <source>
        <strain evidence="2 3">LB1R34</strain>
    </source>
</reference>
<gene>
    <name evidence="2" type="ORF">FNW21_09680</name>
</gene>
<dbReference type="AlphaFoldDB" id="A0A553E2I6"/>
<evidence type="ECO:0000256" key="1">
    <source>
        <dbReference type="SAM" id="SignalP"/>
    </source>
</evidence>
<dbReference type="EMBL" id="VJZT01000009">
    <property type="protein sequence ID" value="TRX39195.1"/>
    <property type="molecule type" value="Genomic_DNA"/>
</dbReference>
<dbReference type="OrthoDB" id="9853793at2"/>
<sequence length="92" mass="10745">MKKTFFIAVAFVCFSNFAFANDRQLKINSTEKALKNQPMELISNLNEETKEVFKTKSEEDRFSFCYEIGRTVTESHGVRITTVYSHCTDYRL</sequence>
<accession>A0A553E2I6</accession>
<organism evidence="2 3">
    <name type="scientific">Flavobacterium restrictum</name>
    <dbReference type="NCBI Taxonomy" id="2594428"/>
    <lineage>
        <taxon>Bacteria</taxon>
        <taxon>Pseudomonadati</taxon>
        <taxon>Bacteroidota</taxon>
        <taxon>Flavobacteriia</taxon>
        <taxon>Flavobacteriales</taxon>
        <taxon>Flavobacteriaceae</taxon>
        <taxon>Flavobacterium</taxon>
    </lineage>
</organism>
<evidence type="ECO:0000313" key="2">
    <source>
        <dbReference type="EMBL" id="TRX39195.1"/>
    </source>
</evidence>
<protein>
    <submittedName>
        <fullName evidence="2">Uncharacterized protein</fullName>
    </submittedName>
</protein>
<feature type="chain" id="PRO_5021979393" evidence="1">
    <location>
        <begin position="21"/>
        <end position="92"/>
    </location>
</feature>
<comment type="caution">
    <text evidence="2">The sequence shown here is derived from an EMBL/GenBank/DDBJ whole genome shotgun (WGS) entry which is preliminary data.</text>
</comment>
<proteinExistence type="predicted"/>
<dbReference type="Proteomes" id="UP000316371">
    <property type="component" value="Unassembled WGS sequence"/>
</dbReference>
<dbReference type="RefSeq" id="WP_144256538.1">
    <property type="nucleotide sequence ID" value="NZ_VJZT01000009.1"/>
</dbReference>
<keyword evidence="1" id="KW-0732">Signal</keyword>
<keyword evidence="3" id="KW-1185">Reference proteome</keyword>
<evidence type="ECO:0000313" key="3">
    <source>
        <dbReference type="Proteomes" id="UP000316371"/>
    </source>
</evidence>
<name>A0A553E2I6_9FLAO</name>